<dbReference type="AlphaFoldDB" id="A0A4Y2P1P0"/>
<dbReference type="EMBL" id="BGPR01010236">
    <property type="protein sequence ID" value="GBN45042.1"/>
    <property type="molecule type" value="Genomic_DNA"/>
</dbReference>
<reference evidence="1 2" key="1">
    <citation type="journal article" date="2019" name="Sci. Rep.">
        <title>Orb-weaving spider Araneus ventricosus genome elucidates the spidroin gene catalogue.</title>
        <authorList>
            <person name="Kono N."/>
            <person name="Nakamura H."/>
            <person name="Ohtoshi R."/>
            <person name="Moran D.A.P."/>
            <person name="Shinohara A."/>
            <person name="Yoshida Y."/>
            <person name="Fujiwara M."/>
            <person name="Mori M."/>
            <person name="Tomita M."/>
            <person name="Arakawa K."/>
        </authorList>
    </citation>
    <scope>NUCLEOTIDE SEQUENCE [LARGE SCALE GENOMIC DNA]</scope>
</reference>
<evidence type="ECO:0000313" key="2">
    <source>
        <dbReference type="Proteomes" id="UP000499080"/>
    </source>
</evidence>
<evidence type="ECO:0000313" key="1">
    <source>
        <dbReference type="EMBL" id="GBN45042.1"/>
    </source>
</evidence>
<gene>
    <name evidence="1" type="ORF">AVEN_64461_1</name>
</gene>
<organism evidence="1 2">
    <name type="scientific">Araneus ventricosus</name>
    <name type="common">Orbweaver spider</name>
    <name type="synonym">Epeira ventricosa</name>
    <dbReference type="NCBI Taxonomy" id="182803"/>
    <lineage>
        <taxon>Eukaryota</taxon>
        <taxon>Metazoa</taxon>
        <taxon>Ecdysozoa</taxon>
        <taxon>Arthropoda</taxon>
        <taxon>Chelicerata</taxon>
        <taxon>Arachnida</taxon>
        <taxon>Araneae</taxon>
        <taxon>Araneomorphae</taxon>
        <taxon>Entelegynae</taxon>
        <taxon>Araneoidea</taxon>
        <taxon>Araneidae</taxon>
        <taxon>Araneus</taxon>
    </lineage>
</organism>
<comment type="caution">
    <text evidence="1">The sequence shown here is derived from an EMBL/GenBank/DDBJ whole genome shotgun (WGS) entry which is preliminary data.</text>
</comment>
<name>A0A4Y2P1P0_ARAVE</name>
<accession>A0A4Y2P1P0</accession>
<dbReference type="Proteomes" id="UP000499080">
    <property type="component" value="Unassembled WGS sequence"/>
</dbReference>
<proteinExistence type="predicted"/>
<keyword evidence="2" id="KW-1185">Reference proteome</keyword>
<sequence>MTRTTPELTPLSKLPRHTNGRTIGHYVWLSMQQAPYTADLRWNRDSSLEPTCPKAGTLPLRPLNIATSPDSNLASTWKKLYHTSFFFVRDSVIHASSSREKFWI</sequence>
<protein>
    <submittedName>
        <fullName evidence="1">Uncharacterized protein</fullName>
    </submittedName>
</protein>